<dbReference type="Gene3D" id="3.30.2090.10">
    <property type="entry name" value="Multidrug efflux transporter AcrB TolC docking domain, DN and DC subdomains"/>
    <property type="match status" value="2"/>
</dbReference>
<dbReference type="RefSeq" id="WP_323246705.1">
    <property type="nucleotide sequence ID" value="NZ_JAYFUL010000002.1"/>
</dbReference>
<feature type="transmembrane region" description="Helical" evidence="1">
    <location>
        <begin position="1074"/>
        <end position="1100"/>
    </location>
</feature>
<gene>
    <name evidence="2" type="ORF">VB264_03080</name>
</gene>
<feature type="transmembrane region" description="Helical" evidence="1">
    <location>
        <begin position="354"/>
        <end position="374"/>
    </location>
</feature>
<evidence type="ECO:0000313" key="2">
    <source>
        <dbReference type="EMBL" id="MEA5256752.1"/>
    </source>
</evidence>
<evidence type="ECO:0000256" key="1">
    <source>
        <dbReference type="SAM" id="Phobius"/>
    </source>
</evidence>
<accession>A0ABU5QI81</accession>
<keyword evidence="1" id="KW-0812">Transmembrane</keyword>
<dbReference type="PRINTS" id="PR00702">
    <property type="entry name" value="ACRIFLAVINRP"/>
</dbReference>
<keyword evidence="3" id="KW-1185">Reference proteome</keyword>
<proteinExistence type="predicted"/>
<dbReference type="EMBL" id="JAYFUL010000002">
    <property type="protein sequence ID" value="MEA5256752.1"/>
    <property type="molecule type" value="Genomic_DNA"/>
</dbReference>
<feature type="transmembrane region" description="Helical" evidence="1">
    <location>
        <begin position="1029"/>
        <end position="1054"/>
    </location>
</feature>
<feature type="transmembrane region" description="Helical" evidence="1">
    <location>
        <begin position="926"/>
        <end position="946"/>
    </location>
</feature>
<dbReference type="Gene3D" id="3.30.70.1320">
    <property type="entry name" value="Multidrug efflux transporter AcrB pore domain like"/>
    <property type="match status" value="1"/>
</dbReference>
<dbReference type="SUPFAM" id="SSF82693">
    <property type="entry name" value="Multidrug efflux transporter AcrB pore domain, PN1, PN2, PC1 and PC2 subdomains"/>
    <property type="match status" value="2"/>
</dbReference>
<feature type="transmembrane region" description="Helical" evidence="1">
    <location>
        <begin position="381"/>
        <end position="401"/>
    </location>
</feature>
<dbReference type="Gene3D" id="1.20.1640.10">
    <property type="entry name" value="Multidrug efflux transporter AcrB transmembrane domain"/>
    <property type="match status" value="2"/>
</dbReference>
<evidence type="ECO:0000313" key="3">
    <source>
        <dbReference type="Proteomes" id="UP001304671"/>
    </source>
</evidence>
<feature type="transmembrane region" description="Helical" evidence="1">
    <location>
        <begin position="12"/>
        <end position="30"/>
    </location>
</feature>
<feature type="transmembrane region" description="Helical" evidence="1">
    <location>
        <begin position="953"/>
        <end position="973"/>
    </location>
</feature>
<dbReference type="Gene3D" id="3.30.70.1440">
    <property type="entry name" value="Multidrug efflux transporter AcrB pore domain"/>
    <property type="match status" value="1"/>
</dbReference>
<feature type="transmembrane region" description="Helical" evidence="1">
    <location>
        <begin position="329"/>
        <end position="348"/>
    </location>
</feature>
<dbReference type="PANTHER" id="PTHR32063">
    <property type="match status" value="1"/>
</dbReference>
<dbReference type="SUPFAM" id="SSF82714">
    <property type="entry name" value="Multidrug efflux transporter AcrB TolC docking domain, DN and DC subdomains"/>
    <property type="match status" value="2"/>
</dbReference>
<dbReference type="PANTHER" id="PTHR32063:SF0">
    <property type="entry name" value="SWARMING MOTILITY PROTEIN SWRC"/>
    <property type="match status" value="1"/>
</dbReference>
<dbReference type="Gene3D" id="3.30.70.1430">
    <property type="entry name" value="Multidrug efflux transporter AcrB pore domain"/>
    <property type="match status" value="2"/>
</dbReference>
<keyword evidence="1" id="KW-0472">Membrane</keyword>
<feature type="transmembrane region" description="Helical" evidence="1">
    <location>
        <begin position="979"/>
        <end position="1001"/>
    </location>
</feature>
<name>A0ABU5QI81_9BACT</name>
<protein>
    <submittedName>
        <fullName evidence="2">Efflux RND transporter permease subunit</fullName>
    </submittedName>
</protein>
<comment type="caution">
    <text evidence="2">The sequence shown here is derived from an EMBL/GenBank/DDBJ whole genome shotgun (WGS) entry which is preliminary data.</text>
</comment>
<feature type="transmembrane region" description="Helical" evidence="1">
    <location>
        <begin position="506"/>
        <end position="536"/>
    </location>
</feature>
<dbReference type="InterPro" id="IPR027463">
    <property type="entry name" value="AcrB_DN_DC_subdom"/>
</dbReference>
<feature type="transmembrane region" description="Helical" evidence="1">
    <location>
        <begin position="575"/>
        <end position="595"/>
    </location>
</feature>
<dbReference type="Proteomes" id="UP001304671">
    <property type="component" value="Unassembled WGS sequence"/>
</dbReference>
<feature type="transmembrane region" description="Helical" evidence="1">
    <location>
        <begin position="459"/>
        <end position="486"/>
    </location>
</feature>
<reference evidence="2 3" key="1">
    <citation type="submission" date="2023-12" db="EMBL/GenBank/DDBJ databases">
        <title>Novel species of the genus Arcicella isolated from rivers.</title>
        <authorList>
            <person name="Lu H."/>
        </authorList>
    </citation>
    <scope>NUCLEOTIDE SEQUENCE [LARGE SCALE GENOMIC DNA]</scope>
    <source>
        <strain evidence="2 3">LMG 21963</strain>
    </source>
</reference>
<dbReference type="SUPFAM" id="SSF82866">
    <property type="entry name" value="Multidrug efflux transporter AcrB transmembrane domain"/>
    <property type="match status" value="2"/>
</dbReference>
<organism evidence="2 3">
    <name type="scientific">Arcicella aquatica</name>
    <dbReference type="NCBI Taxonomy" id="217141"/>
    <lineage>
        <taxon>Bacteria</taxon>
        <taxon>Pseudomonadati</taxon>
        <taxon>Bacteroidota</taxon>
        <taxon>Cytophagia</taxon>
        <taxon>Cytophagales</taxon>
        <taxon>Flectobacillaceae</taxon>
        <taxon>Arcicella</taxon>
    </lineage>
</organism>
<sequence>MIGWLATNQKTVYLFTVVLFIVGIVIYNILPKEQFPDIKVPQIYVQTIYAGTTPGDIENTITKPIEKQIKTIAGVKKVKSNSLQDFSIILVEFNPDVKVDDALRKVKDKVDIVELPKDLTKKPVVQDVNFSEFPIMNINLAGNFPLAKLKDFAEDLQDEIEGLPEITRVDIVGALTREIQINLDLYKAQAAGLTFSDVQMAIQGENVNISGGELSVEGVRRTLRVKGEFKSMDQIQNIRLRSSLGAMVRLGDVAEVIDSSEEQQDFARLNNKKVVTLNVIKRGGANLIAASEKIEEIIAKAKENRLPQGLEIKITADSSERTKGDINDLVNTVILGFIFVVLVLMFFMGVRDAIFVGLSVPLSALLAFIPLYFMGFTLNTIVLFAFLLGLGIVVDDAIVVIENSHRIFNRYRHISIVDAVKLAASEVFIPVLSGTTTTIMPFVPLLFWPGIVGEFMKFLPITLICTLIASLIVAYVMNPVFAVSFMKRHDENEHVDTSVQSLKKPAIILAVCALLGYIVNFGLGNFFVLILALYVFNHFILTPKIIIPFQEKSLPAFKNNYQKLISWVITGYRPVFAVIGMVVLLVVTFVLMGIVQPKVIFFPSGDPDYIYIYNNMPVGTDARVTDSVTKVIEKKVFEVLKKENAEGMVNSVISNVGKNAGDPTNPDRAPTPQKSKVTVAFVSKVNRGGISSEVILDKVRKEIKALPLPGSIISVDRENNGPPTGAPIAIEIAGDDFKELAKLEKRVLSAIDKSGIKGIEELKSDLITNKPEIIIDVDKEKAQREGISSAQVAMAVRTALFGTEISKFRDDKDEYPIQLRVKSEDRNQIEKLLSLNITYRDMVMGGVLRQVPLNSIASISYSTSFSQINRKNQERLVTLSSNVVQGYNANEIVAEIQTLIDDMDVPSGYTLRMGGEQEDQKETGSFLAGALVSAVLLIFLVLVMQFNSISKPIIIFVTILLSFIGVLLGFMAFGQTFSVIMSGVGIIALAGIVVKNGILLIEFTDELVHRGYPLKKAIVEAGSTRLTPVILTAAAAVLGLVPLAIGLSIDFVAMFTELNPHIHTGSDSAAFWNILAWTIIYGLTFSTILTLVIVPCMYYINERIRQKYFGKPVVQEV</sequence>
<keyword evidence="1" id="KW-1133">Transmembrane helix</keyword>
<dbReference type="InterPro" id="IPR001036">
    <property type="entry name" value="Acrflvin-R"/>
</dbReference>
<feature type="transmembrane region" description="Helical" evidence="1">
    <location>
        <begin position="427"/>
        <end position="447"/>
    </location>
</feature>
<dbReference type="Pfam" id="PF00873">
    <property type="entry name" value="ACR_tran"/>
    <property type="match status" value="1"/>
</dbReference>